<dbReference type="InterPro" id="IPR027417">
    <property type="entry name" value="P-loop_NTPase"/>
</dbReference>
<evidence type="ECO:0000256" key="5">
    <source>
        <dbReference type="ARBA" id="ARBA00022741"/>
    </source>
</evidence>
<keyword evidence="10" id="KW-1185">Reference proteome</keyword>
<dbReference type="Proteomes" id="UP000298588">
    <property type="component" value="Chromosome"/>
</dbReference>
<reference evidence="9 10" key="1">
    <citation type="submission" date="2019-04" db="EMBL/GenBank/DDBJ databases">
        <title>Phreatobacter aquaticus sp. nov.</title>
        <authorList>
            <person name="Choi A."/>
            <person name="Baek K."/>
        </authorList>
    </citation>
    <scope>NUCLEOTIDE SEQUENCE [LARGE SCALE GENOMIC DNA]</scope>
    <source>
        <strain evidence="9 10">NMCR1094</strain>
    </source>
</reference>
<dbReference type="PROSITE" id="PS00211">
    <property type="entry name" value="ABC_TRANSPORTER_1"/>
    <property type="match status" value="1"/>
</dbReference>
<dbReference type="InterPro" id="IPR013563">
    <property type="entry name" value="Oligopep_ABC_C"/>
</dbReference>
<keyword evidence="6 9" id="KW-0067">ATP-binding</keyword>
<dbReference type="RefSeq" id="WP_137098821.1">
    <property type="nucleotide sequence ID" value="NZ_CP039865.1"/>
</dbReference>
<dbReference type="NCBIfam" id="TIGR01727">
    <property type="entry name" value="oligo_HPY"/>
    <property type="match status" value="1"/>
</dbReference>
<dbReference type="PANTHER" id="PTHR43297:SF2">
    <property type="entry name" value="DIPEPTIDE TRANSPORT ATP-BINDING PROTEIN DPPD"/>
    <property type="match status" value="1"/>
</dbReference>
<evidence type="ECO:0000256" key="4">
    <source>
        <dbReference type="ARBA" id="ARBA00022475"/>
    </source>
</evidence>
<protein>
    <submittedName>
        <fullName evidence="9">ABC transporter ATP-binding protein</fullName>
    </submittedName>
</protein>
<keyword evidence="7" id="KW-0472">Membrane</keyword>
<name>A0A4D7QJP4_9HYPH</name>
<dbReference type="GO" id="GO:0005886">
    <property type="term" value="C:plasma membrane"/>
    <property type="evidence" value="ECO:0007669"/>
    <property type="project" value="UniProtKB-SubCell"/>
</dbReference>
<keyword evidence="4" id="KW-1003">Cell membrane</keyword>
<dbReference type="InterPro" id="IPR003593">
    <property type="entry name" value="AAA+_ATPase"/>
</dbReference>
<dbReference type="FunFam" id="3.40.50.300:FF:000016">
    <property type="entry name" value="Oligopeptide ABC transporter ATP-binding component"/>
    <property type="match status" value="1"/>
</dbReference>
<sequence>MAEREPHLLEVENLQTHFRTPDGINRAVDGVSFHVAAGETLAVVGESGCGKSVTAMSLLRLIPEPPGKIAGSIRFQGRDLLALSDKEMRAIRGNDISMIFQEPMTSLNPVLTVGRQIGETLRLHQGLSKQEAEQRAIEMLTLVGIPEPARRVREYPHQLSGGMRQRVMIAIALACNPKLLIADEPTTALDVTIQAQILDLMRDLKHRVGAAIVLITHDLGVVAEVAERVMVMYAGRKVEEASVTDLFRSPRHPYTQGLLGAVPKLGSSLEGETTRLAEIPGLVPSLKTRIQGCVFAGRCPLVTDLCRAVAPGLEAKAPNHVVACHYAAKEAVAA</sequence>
<dbReference type="PANTHER" id="PTHR43297">
    <property type="entry name" value="OLIGOPEPTIDE TRANSPORT ATP-BINDING PROTEIN APPD"/>
    <property type="match status" value="1"/>
</dbReference>
<dbReference type="InterPro" id="IPR050388">
    <property type="entry name" value="ABC_Ni/Peptide_Import"/>
</dbReference>
<dbReference type="Pfam" id="PF08352">
    <property type="entry name" value="oligo_HPY"/>
    <property type="match status" value="1"/>
</dbReference>
<evidence type="ECO:0000256" key="1">
    <source>
        <dbReference type="ARBA" id="ARBA00004417"/>
    </source>
</evidence>
<dbReference type="CDD" id="cd03257">
    <property type="entry name" value="ABC_NikE_OppD_transporters"/>
    <property type="match status" value="1"/>
</dbReference>
<accession>A0A4D7QJP4</accession>
<dbReference type="InterPro" id="IPR003439">
    <property type="entry name" value="ABC_transporter-like_ATP-bd"/>
</dbReference>
<dbReference type="Pfam" id="PF00005">
    <property type="entry name" value="ABC_tran"/>
    <property type="match status" value="1"/>
</dbReference>
<comment type="similarity">
    <text evidence="2">Belongs to the ABC transporter superfamily.</text>
</comment>
<evidence type="ECO:0000256" key="7">
    <source>
        <dbReference type="ARBA" id="ARBA00023136"/>
    </source>
</evidence>
<dbReference type="Gene3D" id="3.40.50.300">
    <property type="entry name" value="P-loop containing nucleotide triphosphate hydrolases"/>
    <property type="match status" value="1"/>
</dbReference>
<evidence type="ECO:0000256" key="3">
    <source>
        <dbReference type="ARBA" id="ARBA00022448"/>
    </source>
</evidence>
<dbReference type="SMART" id="SM00382">
    <property type="entry name" value="AAA"/>
    <property type="match status" value="1"/>
</dbReference>
<dbReference type="InterPro" id="IPR017871">
    <property type="entry name" value="ABC_transporter-like_CS"/>
</dbReference>
<organism evidence="9 10">
    <name type="scientific">Phreatobacter aquaticus</name>
    <dbReference type="NCBI Taxonomy" id="2570229"/>
    <lineage>
        <taxon>Bacteria</taxon>
        <taxon>Pseudomonadati</taxon>
        <taxon>Pseudomonadota</taxon>
        <taxon>Alphaproteobacteria</taxon>
        <taxon>Hyphomicrobiales</taxon>
        <taxon>Phreatobacteraceae</taxon>
        <taxon>Phreatobacter</taxon>
    </lineage>
</organism>
<dbReference type="PROSITE" id="PS50893">
    <property type="entry name" value="ABC_TRANSPORTER_2"/>
    <property type="match status" value="1"/>
</dbReference>
<dbReference type="KEGG" id="paqt:E8L99_06740"/>
<evidence type="ECO:0000313" key="10">
    <source>
        <dbReference type="Proteomes" id="UP000298588"/>
    </source>
</evidence>
<evidence type="ECO:0000256" key="6">
    <source>
        <dbReference type="ARBA" id="ARBA00022840"/>
    </source>
</evidence>
<proteinExistence type="inferred from homology"/>
<evidence type="ECO:0000313" key="9">
    <source>
        <dbReference type="EMBL" id="QCK85487.1"/>
    </source>
</evidence>
<gene>
    <name evidence="9" type="ORF">E8L99_06740</name>
</gene>
<dbReference type="GO" id="GO:0016887">
    <property type="term" value="F:ATP hydrolysis activity"/>
    <property type="evidence" value="ECO:0007669"/>
    <property type="project" value="InterPro"/>
</dbReference>
<dbReference type="GO" id="GO:0015833">
    <property type="term" value="P:peptide transport"/>
    <property type="evidence" value="ECO:0007669"/>
    <property type="project" value="InterPro"/>
</dbReference>
<dbReference type="GO" id="GO:0005524">
    <property type="term" value="F:ATP binding"/>
    <property type="evidence" value="ECO:0007669"/>
    <property type="project" value="UniProtKB-KW"/>
</dbReference>
<comment type="subcellular location">
    <subcellularLocation>
        <location evidence="1">Cell inner membrane</location>
        <topology evidence="1">Peripheral membrane protein</topology>
    </subcellularLocation>
</comment>
<dbReference type="GO" id="GO:0055085">
    <property type="term" value="P:transmembrane transport"/>
    <property type="evidence" value="ECO:0007669"/>
    <property type="project" value="UniProtKB-ARBA"/>
</dbReference>
<dbReference type="AlphaFoldDB" id="A0A4D7QJP4"/>
<dbReference type="SUPFAM" id="SSF52540">
    <property type="entry name" value="P-loop containing nucleoside triphosphate hydrolases"/>
    <property type="match status" value="1"/>
</dbReference>
<keyword evidence="5" id="KW-0547">Nucleotide-binding</keyword>
<feature type="domain" description="ABC transporter" evidence="8">
    <location>
        <begin position="9"/>
        <end position="259"/>
    </location>
</feature>
<evidence type="ECO:0000259" key="8">
    <source>
        <dbReference type="PROSITE" id="PS50893"/>
    </source>
</evidence>
<dbReference type="OrthoDB" id="9815712at2"/>
<evidence type="ECO:0000256" key="2">
    <source>
        <dbReference type="ARBA" id="ARBA00005417"/>
    </source>
</evidence>
<keyword evidence="3" id="KW-0813">Transport</keyword>
<dbReference type="EMBL" id="CP039865">
    <property type="protein sequence ID" value="QCK85487.1"/>
    <property type="molecule type" value="Genomic_DNA"/>
</dbReference>